<dbReference type="Proteomes" id="UP000305401">
    <property type="component" value="Unassembled WGS sequence"/>
</dbReference>
<reference evidence="1" key="1">
    <citation type="submission" date="2019-04" db="EMBL/GenBank/DDBJ databases">
        <title>Microbes associate with the intestines of laboratory mice.</title>
        <authorList>
            <person name="Navarre W."/>
            <person name="Wong E."/>
            <person name="Huang K.C."/>
            <person name="Tropini C."/>
            <person name="Ng K."/>
            <person name="Yu B."/>
        </authorList>
    </citation>
    <scope>NUCLEOTIDE SEQUENCE</scope>
    <source>
        <strain evidence="1">NM86_A22</strain>
    </source>
</reference>
<gene>
    <name evidence="1" type="ORF">E5990_10395</name>
</gene>
<accession>A0AC61S2Y0</accession>
<comment type="caution">
    <text evidence="1">The sequence shown here is derived from an EMBL/GenBank/DDBJ whole genome shotgun (WGS) entry which is preliminary data.</text>
</comment>
<protein>
    <submittedName>
        <fullName evidence="1">Uncharacterized protein</fullName>
    </submittedName>
</protein>
<evidence type="ECO:0000313" key="2">
    <source>
        <dbReference type="Proteomes" id="UP000305401"/>
    </source>
</evidence>
<name>A0AC61S2Y0_9BACT</name>
<sequence length="184" mass="21320">MTSILKKCIGTKSKVWKYEEEIRLAFDAHGLFDIDYRAITGIYFGYRMEESEIEYIMEQMKGRGLSYYKMELDKNSYRFTPVKIKDKFPEADKYVANVVDYNIDDLMICGMLSDDEKALHRESFIQAIESIKNDPNVESFYLVTVSYEDGIPLLKIFAYTIAGVPPVKSFQFRIDGNGAVYQVD</sequence>
<organism evidence="1 2">
    <name type="scientific">Muribaculum caecicola</name>
    <dbReference type="NCBI Taxonomy" id="3038144"/>
    <lineage>
        <taxon>Bacteria</taxon>
        <taxon>Pseudomonadati</taxon>
        <taxon>Bacteroidota</taxon>
        <taxon>Bacteroidia</taxon>
        <taxon>Bacteroidales</taxon>
        <taxon>Muribaculaceae</taxon>
        <taxon>Muribaculum</taxon>
    </lineage>
</organism>
<dbReference type="EMBL" id="SSTG01000192">
    <property type="protein sequence ID" value="THG43070.1"/>
    <property type="molecule type" value="Genomic_DNA"/>
</dbReference>
<keyword evidence="2" id="KW-1185">Reference proteome</keyword>
<proteinExistence type="predicted"/>
<evidence type="ECO:0000313" key="1">
    <source>
        <dbReference type="EMBL" id="THG43070.1"/>
    </source>
</evidence>